<dbReference type="AlphaFoldDB" id="A0A914C2W4"/>
<feature type="region of interest" description="Disordered" evidence="2">
    <location>
        <begin position="42"/>
        <end position="71"/>
    </location>
</feature>
<comment type="subcellular location">
    <subcellularLocation>
        <location evidence="1">Nucleus</location>
    </subcellularLocation>
</comment>
<evidence type="ECO:0000313" key="4">
    <source>
        <dbReference type="WBParaSite" id="ACRNAN_Path_1619.g6292.t1"/>
    </source>
</evidence>
<evidence type="ECO:0000313" key="3">
    <source>
        <dbReference type="Proteomes" id="UP000887540"/>
    </source>
</evidence>
<accession>A0A914C2W4</accession>
<dbReference type="GO" id="GO:0005634">
    <property type="term" value="C:nucleus"/>
    <property type="evidence" value="ECO:0007669"/>
    <property type="project" value="UniProtKB-SubCell"/>
</dbReference>
<proteinExistence type="predicted"/>
<dbReference type="WBParaSite" id="ACRNAN_Path_1619.g6292.t1">
    <property type="protein sequence ID" value="ACRNAN_Path_1619.g6292.t1"/>
    <property type="gene ID" value="ACRNAN_Path_1619.g6292"/>
</dbReference>
<dbReference type="InterPro" id="IPR036397">
    <property type="entry name" value="RNaseH_sf"/>
</dbReference>
<evidence type="ECO:0000256" key="2">
    <source>
        <dbReference type="SAM" id="MobiDB-lite"/>
    </source>
</evidence>
<reference evidence="4" key="1">
    <citation type="submission" date="2022-11" db="UniProtKB">
        <authorList>
            <consortium name="WormBaseParasite"/>
        </authorList>
    </citation>
    <scope>IDENTIFICATION</scope>
</reference>
<sequence length="111" mass="12919">MKAFRGGIIRMFEQGKSGYQISQDMNLHARTVNRIIKRYQETESYSDRQRSGRPRTVRTPANKRKIKGRIQRSPVKAWNSIPQDIIDKALDDFLKRLKKCIEAGGGHFENK</sequence>
<dbReference type="PANTHER" id="PTHR46068:SF1">
    <property type="entry name" value="TRANSPOSASE IS30-LIKE HTH DOMAIN-CONTAINING PROTEIN"/>
    <property type="match status" value="1"/>
</dbReference>
<dbReference type="PANTHER" id="PTHR46068">
    <property type="entry name" value="PROTEIN CBG27172"/>
    <property type="match status" value="1"/>
</dbReference>
<name>A0A914C2W4_9BILA</name>
<dbReference type="Pfam" id="PF13551">
    <property type="entry name" value="HTH_29"/>
    <property type="match status" value="1"/>
</dbReference>
<protein>
    <submittedName>
        <fullName evidence="4">Paired domain-containing protein</fullName>
    </submittedName>
</protein>
<feature type="compositionally biased region" description="Basic residues" evidence="2">
    <location>
        <begin position="51"/>
        <end position="70"/>
    </location>
</feature>
<organism evidence="3 4">
    <name type="scientific">Acrobeloides nanus</name>
    <dbReference type="NCBI Taxonomy" id="290746"/>
    <lineage>
        <taxon>Eukaryota</taxon>
        <taxon>Metazoa</taxon>
        <taxon>Ecdysozoa</taxon>
        <taxon>Nematoda</taxon>
        <taxon>Chromadorea</taxon>
        <taxon>Rhabditida</taxon>
        <taxon>Tylenchina</taxon>
        <taxon>Cephalobomorpha</taxon>
        <taxon>Cephaloboidea</taxon>
        <taxon>Cephalobidae</taxon>
        <taxon>Acrobeloides</taxon>
    </lineage>
</organism>
<dbReference type="Proteomes" id="UP000887540">
    <property type="component" value="Unplaced"/>
</dbReference>
<dbReference type="GO" id="GO:0003676">
    <property type="term" value="F:nucleic acid binding"/>
    <property type="evidence" value="ECO:0007669"/>
    <property type="project" value="InterPro"/>
</dbReference>
<evidence type="ECO:0000256" key="1">
    <source>
        <dbReference type="ARBA" id="ARBA00004123"/>
    </source>
</evidence>
<dbReference type="SUPFAM" id="SSF46689">
    <property type="entry name" value="Homeodomain-like"/>
    <property type="match status" value="1"/>
</dbReference>
<dbReference type="Gene3D" id="3.30.420.10">
    <property type="entry name" value="Ribonuclease H-like superfamily/Ribonuclease H"/>
    <property type="match status" value="1"/>
</dbReference>
<keyword evidence="3" id="KW-1185">Reference proteome</keyword>
<dbReference type="InterPro" id="IPR009057">
    <property type="entry name" value="Homeodomain-like_sf"/>
</dbReference>